<dbReference type="GO" id="GO:0003676">
    <property type="term" value="F:nucleic acid binding"/>
    <property type="evidence" value="ECO:0007669"/>
    <property type="project" value="InterPro"/>
</dbReference>
<dbReference type="EMBL" id="CM003534">
    <property type="protein sequence ID" value="RCV35476.1"/>
    <property type="molecule type" value="Genomic_DNA"/>
</dbReference>
<reference evidence="10" key="3">
    <citation type="submission" date="2018-08" db="UniProtKB">
        <authorList>
            <consortium name="EnsemblPlants"/>
        </authorList>
    </citation>
    <scope>IDENTIFICATION</scope>
    <source>
        <strain evidence="10">Yugu1</strain>
    </source>
</reference>
<name>K3Y976_SETIT</name>
<dbReference type="OrthoDB" id="10250935at2759"/>
<evidence type="ECO:0000256" key="7">
    <source>
        <dbReference type="ARBA" id="ARBA00025769"/>
    </source>
</evidence>
<dbReference type="EMBL" id="AGNK02004513">
    <property type="status" value="NOT_ANNOTATED_CDS"/>
    <property type="molecule type" value="Genomic_DNA"/>
</dbReference>
<dbReference type="InterPro" id="IPR036397">
    <property type="entry name" value="RNaseH_sf"/>
</dbReference>
<dbReference type="PANTHER" id="PTHR13058">
    <property type="entry name" value="THREE PRIME REPAIR EXONUCLEASE 1, 2"/>
    <property type="match status" value="1"/>
</dbReference>
<keyword evidence="3" id="KW-0479">Metal-binding</keyword>
<dbReference type="STRING" id="4555.K3Y976"/>
<feature type="domain" description="Exonuclease" evidence="8">
    <location>
        <begin position="83"/>
        <end position="263"/>
    </location>
</feature>
<proteinExistence type="inferred from homology"/>
<dbReference type="Pfam" id="PF00929">
    <property type="entry name" value="RNase_T"/>
    <property type="match status" value="1"/>
</dbReference>
<dbReference type="InterPro" id="IPR013520">
    <property type="entry name" value="Ribonucl_H"/>
</dbReference>
<evidence type="ECO:0000256" key="5">
    <source>
        <dbReference type="ARBA" id="ARBA00022839"/>
    </source>
</evidence>
<dbReference type="AlphaFoldDB" id="K3Y976"/>
<dbReference type="Gramene" id="KQK98986">
    <property type="protein sequence ID" value="KQK98986"/>
    <property type="gene ID" value="SETIT_010768mg"/>
</dbReference>
<comment type="similarity">
    <text evidence="7">Belongs to the exonuclease superfamily. TREX family.</text>
</comment>
<dbReference type="OMA" id="FERCSAQ"/>
<evidence type="ECO:0000259" key="8">
    <source>
        <dbReference type="SMART" id="SM00479"/>
    </source>
</evidence>
<dbReference type="GO" id="GO:0008296">
    <property type="term" value="F:3'-5'-DNA exonuclease activity"/>
    <property type="evidence" value="ECO:0000318"/>
    <property type="project" value="GO_Central"/>
</dbReference>
<dbReference type="RefSeq" id="XP_004976854.1">
    <property type="nucleotide sequence ID" value="XM_004976797.4"/>
</dbReference>
<evidence type="ECO:0000313" key="11">
    <source>
        <dbReference type="Proteomes" id="UP000004995"/>
    </source>
</evidence>
<comment type="cofactor">
    <cofactor evidence="1">
        <name>Mg(2+)</name>
        <dbReference type="ChEBI" id="CHEBI:18420"/>
    </cofactor>
</comment>
<dbReference type="EMBL" id="CM003534">
    <property type="protein sequence ID" value="RCV35477.1"/>
    <property type="molecule type" value="Genomic_DNA"/>
</dbReference>
<dbReference type="eggNOG" id="KOG4793">
    <property type="taxonomic scope" value="Eukaryota"/>
</dbReference>
<dbReference type="InterPro" id="IPR012337">
    <property type="entry name" value="RNaseH-like_sf"/>
</dbReference>
<dbReference type="SMART" id="SM00479">
    <property type="entry name" value="EXOIII"/>
    <property type="match status" value="1"/>
</dbReference>
<evidence type="ECO:0000256" key="1">
    <source>
        <dbReference type="ARBA" id="ARBA00001946"/>
    </source>
</evidence>
<organism evidence="9">
    <name type="scientific">Setaria italica</name>
    <name type="common">Foxtail millet</name>
    <name type="synonym">Panicum italicum</name>
    <dbReference type="NCBI Taxonomy" id="4555"/>
    <lineage>
        <taxon>Eukaryota</taxon>
        <taxon>Viridiplantae</taxon>
        <taxon>Streptophyta</taxon>
        <taxon>Embryophyta</taxon>
        <taxon>Tracheophyta</taxon>
        <taxon>Spermatophyta</taxon>
        <taxon>Magnoliopsida</taxon>
        <taxon>Liliopsida</taxon>
        <taxon>Poales</taxon>
        <taxon>Poaceae</taxon>
        <taxon>PACMAD clade</taxon>
        <taxon>Panicoideae</taxon>
        <taxon>Panicodae</taxon>
        <taxon>Paniceae</taxon>
        <taxon>Cenchrinae</taxon>
        <taxon>Setaria</taxon>
    </lineage>
</organism>
<evidence type="ECO:0000256" key="2">
    <source>
        <dbReference type="ARBA" id="ARBA00022722"/>
    </source>
</evidence>
<evidence type="ECO:0000256" key="3">
    <source>
        <dbReference type="ARBA" id="ARBA00022723"/>
    </source>
</evidence>
<dbReference type="PANTHER" id="PTHR13058:SF26">
    <property type="entry name" value="OS04G0623400 PROTEIN"/>
    <property type="match status" value="1"/>
</dbReference>
<evidence type="ECO:0000256" key="4">
    <source>
        <dbReference type="ARBA" id="ARBA00022801"/>
    </source>
</evidence>
<dbReference type="GO" id="GO:0005737">
    <property type="term" value="C:cytoplasm"/>
    <property type="evidence" value="ECO:0000318"/>
    <property type="project" value="GO_Central"/>
</dbReference>
<dbReference type="GeneID" id="101769554"/>
<dbReference type="CDD" id="cd06127">
    <property type="entry name" value="DEDDh"/>
    <property type="match status" value="1"/>
</dbReference>
<keyword evidence="11" id="KW-1185">Reference proteome</keyword>
<dbReference type="EnsemblPlants" id="KQK98986">
    <property type="protein sequence ID" value="KQK98986"/>
    <property type="gene ID" value="SETIT_010768mg"/>
</dbReference>
<evidence type="ECO:0000313" key="10">
    <source>
        <dbReference type="EnsemblPlants" id="KQK98986"/>
    </source>
</evidence>
<reference evidence="9" key="2">
    <citation type="submission" date="2015-07" db="EMBL/GenBank/DDBJ databases">
        <authorList>
            <person name="Noorani M."/>
        </authorList>
    </citation>
    <scope>NUCLEOTIDE SEQUENCE</scope>
    <source>
        <strain evidence="9">Yugu1</strain>
    </source>
</reference>
<dbReference type="InterPro" id="IPR040393">
    <property type="entry name" value="TREX1/2"/>
</dbReference>
<dbReference type="SUPFAM" id="SSF53098">
    <property type="entry name" value="Ribonuclease H-like"/>
    <property type="match status" value="1"/>
</dbReference>
<dbReference type="RefSeq" id="XP_004976855.1">
    <property type="nucleotide sequence ID" value="XM_004976798.4"/>
</dbReference>
<protein>
    <recommendedName>
        <fullName evidence="8">Exonuclease domain-containing protein</fullName>
    </recommendedName>
</protein>
<sequence>MLLVLRFNLLRNNIWGSRSVRFLKQHAGFSSGKLLQPGTYEKRHFTTKLTDTASWHKTDSGSCSPAIPPLWLQQTFDRDNPGTVLVFDIETTGFLHADHRIIEFALRDLSGGKNCTFETLINPERNVPIYAAKANKITTELVCRPDVPRFSDVLPLLLAYVQRRQAPGKPVLWVAHNAKQFDIPFLMQEFERCSAQVPADWLFVDSLCLARKLKKLDGNIGHVNLEALGKHYGIIFKGPSHRAMPDVQALSEIFQKITLGLKLTRDGLMSEASIFYDFRKVSRI</sequence>
<dbReference type="GO" id="GO:0046872">
    <property type="term" value="F:metal ion binding"/>
    <property type="evidence" value="ECO:0007669"/>
    <property type="project" value="UniProtKB-KW"/>
</dbReference>
<keyword evidence="2" id="KW-0540">Nuclease</keyword>
<keyword evidence="4" id="KW-0378">Hydrolase</keyword>
<gene>
    <name evidence="10" type="primary">LOC101769554</name>
    <name evidence="9" type="ORF">SETIT_7G242700v2</name>
</gene>
<dbReference type="GO" id="GO:0006308">
    <property type="term" value="P:DNA catabolic process"/>
    <property type="evidence" value="ECO:0000318"/>
    <property type="project" value="GO_Central"/>
</dbReference>
<dbReference type="Gene3D" id="3.30.420.10">
    <property type="entry name" value="Ribonuclease H-like superfamily/Ribonuclease H"/>
    <property type="match status" value="1"/>
</dbReference>
<evidence type="ECO:0000313" key="9">
    <source>
        <dbReference type="EMBL" id="RCV35477.1"/>
    </source>
</evidence>
<dbReference type="KEGG" id="sita:101769554"/>
<reference evidence="9 11" key="1">
    <citation type="journal article" date="2012" name="Nat. Biotechnol.">
        <title>Reference genome sequence of the model plant Setaria.</title>
        <authorList>
            <person name="Bennetzen J.L."/>
            <person name="Schmutz J."/>
            <person name="Wang H."/>
            <person name="Percifield R."/>
            <person name="Hawkins J."/>
            <person name="Pontaroli A.C."/>
            <person name="Estep M."/>
            <person name="Feng L."/>
            <person name="Vaughn J.N."/>
            <person name="Grimwood J."/>
            <person name="Jenkins J."/>
            <person name="Barry K."/>
            <person name="Lindquist E."/>
            <person name="Hellsten U."/>
            <person name="Deshpande S."/>
            <person name="Wang X."/>
            <person name="Wu X."/>
            <person name="Mitros T."/>
            <person name="Triplett J."/>
            <person name="Yang X."/>
            <person name="Ye C.Y."/>
            <person name="Mauro-Herrera M."/>
            <person name="Wang L."/>
            <person name="Li P."/>
            <person name="Sharma M."/>
            <person name="Sharma R."/>
            <person name="Ronald P.C."/>
            <person name="Panaud O."/>
            <person name="Kellogg E.A."/>
            <person name="Brutnell T.P."/>
            <person name="Doust A.N."/>
            <person name="Tuskan G.A."/>
            <person name="Rokhsar D."/>
            <person name="Devos K.M."/>
        </authorList>
    </citation>
    <scope>NUCLEOTIDE SEQUENCE [LARGE SCALE GENOMIC DNA]</scope>
    <source>
        <strain evidence="11">cv. Yugu1</strain>
        <strain evidence="9">Yugu1</strain>
    </source>
</reference>
<keyword evidence="6" id="KW-0460">Magnesium</keyword>
<keyword evidence="5" id="KW-0269">Exonuclease</keyword>
<dbReference type="Proteomes" id="UP000004995">
    <property type="component" value="Unassembled WGS sequence"/>
</dbReference>
<accession>K3Y976</accession>
<evidence type="ECO:0000256" key="6">
    <source>
        <dbReference type="ARBA" id="ARBA00022842"/>
    </source>
</evidence>
<dbReference type="HOGENOM" id="CLU_060445_1_0_1"/>